<dbReference type="Proteomes" id="UP000805193">
    <property type="component" value="Unassembled WGS sequence"/>
</dbReference>
<dbReference type="EMBL" id="JABSTQ010010262">
    <property type="protein sequence ID" value="KAG0422190.1"/>
    <property type="molecule type" value="Genomic_DNA"/>
</dbReference>
<protein>
    <submittedName>
        <fullName evidence="1">Uncharacterized protein</fullName>
    </submittedName>
</protein>
<reference evidence="1 2" key="1">
    <citation type="journal article" date="2020" name="Cell">
        <title>Large-Scale Comparative Analyses of Tick Genomes Elucidate Their Genetic Diversity and Vector Capacities.</title>
        <authorList>
            <consortium name="Tick Genome and Microbiome Consortium (TIGMIC)"/>
            <person name="Jia N."/>
            <person name="Wang J."/>
            <person name="Shi W."/>
            <person name="Du L."/>
            <person name="Sun Y."/>
            <person name="Zhan W."/>
            <person name="Jiang J.F."/>
            <person name="Wang Q."/>
            <person name="Zhang B."/>
            <person name="Ji P."/>
            <person name="Bell-Sakyi L."/>
            <person name="Cui X.M."/>
            <person name="Yuan T.T."/>
            <person name="Jiang B.G."/>
            <person name="Yang W.F."/>
            <person name="Lam T.T."/>
            <person name="Chang Q.C."/>
            <person name="Ding S.J."/>
            <person name="Wang X.J."/>
            <person name="Zhu J.G."/>
            <person name="Ruan X.D."/>
            <person name="Zhao L."/>
            <person name="Wei J.T."/>
            <person name="Ye R.Z."/>
            <person name="Que T.C."/>
            <person name="Du C.H."/>
            <person name="Zhou Y.H."/>
            <person name="Cheng J.X."/>
            <person name="Dai P.F."/>
            <person name="Guo W.B."/>
            <person name="Han X.H."/>
            <person name="Huang E.J."/>
            <person name="Li L.F."/>
            <person name="Wei W."/>
            <person name="Gao Y.C."/>
            <person name="Liu J.Z."/>
            <person name="Shao H.Z."/>
            <person name="Wang X."/>
            <person name="Wang C.C."/>
            <person name="Yang T.C."/>
            <person name="Huo Q.B."/>
            <person name="Li W."/>
            <person name="Chen H.Y."/>
            <person name="Chen S.E."/>
            <person name="Zhou L.G."/>
            <person name="Ni X.B."/>
            <person name="Tian J.H."/>
            <person name="Sheng Y."/>
            <person name="Liu T."/>
            <person name="Pan Y.S."/>
            <person name="Xia L.Y."/>
            <person name="Li J."/>
            <person name="Zhao F."/>
            <person name="Cao W.C."/>
        </authorList>
    </citation>
    <scope>NUCLEOTIDE SEQUENCE [LARGE SCALE GENOMIC DNA]</scope>
    <source>
        <strain evidence="1">Iper-2018</strain>
    </source>
</reference>
<feature type="non-terminal residue" evidence="1">
    <location>
        <position position="1"/>
    </location>
</feature>
<gene>
    <name evidence="1" type="ORF">HPB47_001986</name>
</gene>
<accession>A0AC60PPC4</accession>
<comment type="caution">
    <text evidence="1">The sequence shown here is derived from an EMBL/GenBank/DDBJ whole genome shotgun (WGS) entry which is preliminary data.</text>
</comment>
<organism evidence="1 2">
    <name type="scientific">Ixodes persulcatus</name>
    <name type="common">Taiga tick</name>
    <dbReference type="NCBI Taxonomy" id="34615"/>
    <lineage>
        <taxon>Eukaryota</taxon>
        <taxon>Metazoa</taxon>
        <taxon>Ecdysozoa</taxon>
        <taxon>Arthropoda</taxon>
        <taxon>Chelicerata</taxon>
        <taxon>Arachnida</taxon>
        <taxon>Acari</taxon>
        <taxon>Parasitiformes</taxon>
        <taxon>Ixodida</taxon>
        <taxon>Ixodoidea</taxon>
        <taxon>Ixodidae</taxon>
        <taxon>Ixodinae</taxon>
        <taxon>Ixodes</taxon>
    </lineage>
</organism>
<sequence length="480" mass="54583">NVLNSTIHSFLGIPFAEPPLGPLRFRKPVPVKPWTGVKTSVELPPRCAQLRIVSQEDCLYLNVWTPTLDASAGLDVMVYFHGGVFLYERPLIQRDLRYMASMGNVVIVKMNYRLGAFGFLHAHNDDVPGNMGIHDMHLALLWVRRNIKSFGGDPSRITAFGSSAGAMSIGLMLTSPIASHLIQVAILQSGSPCVPIIARVNNSLQAADELAFRTGCATGNMSVHTHGRQVVGCLRRVNVRRILVGRAEFRPNLDFISSFVQTQPTFGELTRPSGRCQKRTVVVFVMFILTPQFYKRESHRKVSKSELFSTCNRTFLHSFSKSALRKIYWNYLGLLGHTNYVTLRSAIANCIADYFMVCPTHVFAEGLSQKGVPVFFYQFDYRTKNSVDPPWMGVIHTAELYYLFGEPFATSWYTDKEREFSKTLVDIWVTFAKTGKPPARFHWPAYKRNARMYLRLSPDNFVSKRGPREEWCKLWEENLY</sequence>
<evidence type="ECO:0000313" key="1">
    <source>
        <dbReference type="EMBL" id="KAG0422190.1"/>
    </source>
</evidence>
<name>A0AC60PPC4_IXOPE</name>
<evidence type="ECO:0000313" key="2">
    <source>
        <dbReference type="Proteomes" id="UP000805193"/>
    </source>
</evidence>
<proteinExistence type="predicted"/>
<keyword evidence="2" id="KW-1185">Reference proteome</keyword>